<reference evidence="4 5" key="1">
    <citation type="submission" date="2023-12" db="EMBL/GenBank/DDBJ databases">
        <title>Blastococcus brunescens sp. nov., an actonobacterium isolated from sandstone collected in sahara desert.</title>
        <authorList>
            <person name="Gtari M."/>
            <person name="Ghodhbane F."/>
        </authorList>
    </citation>
    <scope>NUCLEOTIDE SEQUENCE [LARGE SCALE GENOMIC DNA]</scope>
    <source>
        <strain evidence="4 5">BMG 8361</strain>
    </source>
</reference>
<protein>
    <submittedName>
        <fullName evidence="4">Thiamine pyrophosphate-binding protein</fullName>
    </submittedName>
</protein>
<dbReference type="InterPro" id="IPR012001">
    <property type="entry name" value="Thiamin_PyroP_enz_TPP-bd_dom"/>
</dbReference>
<dbReference type="EMBL" id="CP141261">
    <property type="protein sequence ID" value="WRL65100.1"/>
    <property type="molecule type" value="Genomic_DNA"/>
</dbReference>
<dbReference type="PANTHER" id="PTHR18968">
    <property type="entry name" value="THIAMINE PYROPHOSPHATE ENZYMES"/>
    <property type="match status" value="1"/>
</dbReference>
<evidence type="ECO:0000313" key="4">
    <source>
        <dbReference type="EMBL" id="WRL65100.1"/>
    </source>
</evidence>
<dbReference type="InterPro" id="IPR045229">
    <property type="entry name" value="TPP_enz"/>
</dbReference>
<proteinExistence type="inferred from homology"/>
<dbReference type="PANTHER" id="PTHR18968:SF13">
    <property type="entry name" value="ACETOLACTATE SYNTHASE CATALYTIC SUBUNIT, MITOCHONDRIAL"/>
    <property type="match status" value="1"/>
</dbReference>
<dbReference type="RefSeq" id="WP_324276424.1">
    <property type="nucleotide sequence ID" value="NZ_CP141261.1"/>
</dbReference>
<evidence type="ECO:0000256" key="1">
    <source>
        <dbReference type="ARBA" id="ARBA00007812"/>
    </source>
</evidence>
<keyword evidence="5" id="KW-1185">Reference proteome</keyword>
<evidence type="ECO:0000313" key="5">
    <source>
        <dbReference type="Proteomes" id="UP001324287"/>
    </source>
</evidence>
<feature type="region of interest" description="Disordered" evidence="2">
    <location>
        <begin position="116"/>
        <end position="139"/>
    </location>
</feature>
<comment type="similarity">
    <text evidence="1">Belongs to the TPP enzyme family.</text>
</comment>
<name>A0ABZ1B2R4_9ACTN</name>
<dbReference type="Gene3D" id="3.40.50.970">
    <property type="match status" value="1"/>
</dbReference>
<feature type="domain" description="Thiamine pyrophosphate enzyme N-terminal TPP-binding" evidence="3">
    <location>
        <begin position="1"/>
        <end position="100"/>
    </location>
</feature>
<dbReference type="Proteomes" id="UP001324287">
    <property type="component" value="Chromosome"/>
</dbReference>
<dbReference type="CDD" id="cd07035">
    <property type="entry name" value="TPP_PYR_POX_like"/>
    <property type="match status" value="1"/>
</dbReference>
<sequence>MKVDEAIGRAIARMGAAQIFGIVGSGNFRTTGAMIDEGVPFVSARHEMGAACMADAHARATGRLAVLSVHQGCGLSNALTGIGEAAKSRTPVLVVAGDTPGVTTAATSGLIRTVSSPAWEPSRSGSTHRRPRCATSRGP</sequence>
<dbReference type="InterPro" id="IPR029061">
    <property type="entry name" value="THDP-binding"/>
</dbReference>
<organism evidence="4 5">
    <name type="scientific">Blastococcus brunescens</name>
    <dbReference type="NCBI Taxonomy" id="1564165"/>
    <lineage>
        <taxon>Bacteria</taxon>
        <taxon>Bacillati</taxon>
        <taxon>Actinomycetota</taxon>
        <taxon>Actinomycetes</taxon>
        <taxon>Geodermatophilales</taxon>
        <taxon>Geodermatophilaceae</taxon>
        <taxon>Blastococcus</taxon>
    </lineage>
</organism>
<dbReference type="Pfam" id="PF02776">
    <property type="entry name" value="TPP_enzyme_N"/>
    <property type="match status" value="1"/>
</dbReference>
<evidence type="ECO:0000256" key="2">
    <source>
        <dbReference type="SAM" id="MobiDB-lite"/>
    </source>
</evidence>
<evidence type="ECO:0000259" key="3">
    <source>
        <dbReference type="Pfam" id="PF02776"/>
    </source>
</evidence>
<dbReference type="SUPFAM" id="SSF52518">
    <property type="entry name" value="Thiamin diphosphate-binding fold (THDP-binding)"/>
    <property type="match status" value="1"/>
</dbReference>
<gene>
    <name evidence="4" type="ORF">U6N30_05275</name>
</gene>
<accession>A0ABZ1B2R4</accession>